<accession>A0A1F2P3W0</accession>
<keyword evidence="2" id="KW-1185">Reference proteome</keyword>
<dbReference type="EMBL" id="LYOR01000006">
    <property type="protein sequence ID" value="OFV65848.1"/>
    <property type="molecule type" value="Genomic_DNA"/>
</dbReference>
<comment type="caution">
    <text evidence="1">The sequence shown here is derived from an EMBL/GenBank/DDBJ whole genome shotgun (WGS) entry which is preliminary data.</text>
</comment>
<dbReference type="STRING" id="1839936.SBU_001257"/>
<evidence type="ECO:0000313" key="1">
    <source>
        <dbReference type="EMBL" id="OFV65848.1"/>
    </source>
</evidence>
<evidence type="ECO:0000313" key="2">
    <source>
        <dbReference type="Proteomes" id="UP000185779"/>
    </source>
</evidence>
<organism evidence="1 2">
    <name type="scientific">Candidatus Syntropharchaeum butanivorans</name>
    <dbReference type="NCBI Taxonomy" id="1839936"/>
    <lineage>
        <taxon>Archaea</taxon>
        <taxon>Methanobacteriati</taxon>
        <taxon>Methanobacteriota</taxon>
        <taxon>Stenosarchaea group</taxon>
        <taxon>Methanomicrobia</taxon>
        <taxon>Methanosarcinales</taxon>
        <taxon>ANME-2 cluster</taxon>
        <taxon>Candidatus Syntropharchaeum</taxon>
    </lineage>
</organism>
<protein>
    <submittedName>
        <fullName evidence="1">Uncharacterized protein</fullName>
    </submittedName>
</protein>
<dbReference type="AlphaFoldDB" id="A0A1F2P3W0"/>
<sequence>MFTCSCTSSIASEISSFIIKKLHIPLALFRVEKG</sequence>
<dbReference type="Proteomes" id="UP000185779">
    <property type="component" value="Unassembled WGS sequence"/>
</dbReference>
<gene>
    <name evidence="1" type="ORF">SBU_001257</name>
</gene>
<reference evidence="1" key="1">
    <citation type="submission" date="2016-05" db="EMBL/GenBank/DDBJ databases">
        <title>Microbial consortia oxidize butane by reversing methanogenesis.</title>
        <authorList>
            <person name="Laso-Perez R."/>
            <person name="Richter M."/>
            <person name="Wegener G."/>
            <person name="Musat F."/>
        </authorList>
    </citation>
    <scope>NUCLEOTIDE SEQUENCE [LARGE SCALE GENOMIC DNA]</scope>
    <source>
        <strain evidence="1">BOX1</strain>
    </source>
</reference>
<name>A0A1F2P3W0_9EURY</name>
<proteinExistence type="predicted"/>